<dbReference type="Proteomes" id="UP001446871">
    <property type="component" value="Unassembled WGS sequence"/>
</dbReference>
<feature type="repeat" description="WD" evidence="7">
    <location>
        <begin position="14"/>
        <end position="47"/>
    </location>
</feature>
<dbReference type="InterPro" id="IPR015943">
    <property type="entry name" value="WD40/YVTN_repeat-like_dom_sf"/>
</dbReference>
<dbReference type="PROSITE" id="PS50294">
    <property type="entry name" value="WD_REPEATS_REGION"/>
    <property type="match status" value="1"/>
</dbReference>
<dbReference type="SMART" id="SM00320">
    <property type="entry name" value="WD40"/>
    <property type="match status" value="5"/>
</dbReference>
<dbReference type="SUPFAM" id="SSF50978">
    <property type="entry name" value="WD40 repeat-like"/>
    <property type="match status" value="1"/>
</dbReference>
<evidence type="ECO:0000256" key="2">
    <source>
        <dbReference type="ARBA" id="ARBA00022737"/>
    </source>
</evidence>
<evidence type="ECO:0000256" key="4">
    <source>
        <dbReference type="ARBA" id="ARBA00037931"/>
    </source>
</evidence>
<feature type="repeat" description="WD" evidence="7">
    <location>
        <begin position="443"/>
        <end position="458"/>
    </location>
</feature>
<gene>
    <name evidence="9" type="ORF">PG996_010694</name>
</gene>
<comment type="function">
    <text evidence="3">Component of the ASTRA complex involved in chromatin remodeling.</text>
</comment>
<keyword evidence="1 7" id="KW-0853">WD repeat</keyword>
<reference evidence="9 10" key="1">
    <citation type="submission" date="2023-01" db="EMBL/GenBank/DDBJ databases">
        <title>Analysis of 21 Apiospora genomes using comparative genomics revels a genus with tremendous synthesis potential of carbohydrate active enzymes and secondary metabolites.</title>
        <authorList>
            <person name="Sorensen T."/>
        </authorList>
    </citation>
    <scope>NUCLEOTIDE SEQUENCE [LARGE SCALE GENOMIC DNA]</scope>
    <source>
        <strain evidence="9 10">CBS 83171</strain>
    </source>
</reference>
<dbReference type="InterPro" id="IPR019775">
    <property type="entry name" value="WD40_repeat_CS"/>
</dbReference>
<feature type="region of interest" description="Disordered" evidence="8">
    <location>
        <begin position="251"/>
        <end position="304"/>
    </location>
</feature>
<dbReference type="PROSITE" id="PS50082">
    <property type="entry name" value="WD_REPEATS_2"/>
    <property type="match status" value="2"/>
</dbReference>
<comment type="subunit">
    <text evidence="5">Component of the ASTRA chromatin remodeling machinery complex.</text>
</comment>
<evidence type="ECO:0000256" key="7">
    <source>
        <dbReference type="PROSITE-ProRule" id="PRU00221"/>
    </source>
</evidence>
<accession>A0ABR1UPC6</accession>
<evidence type="ECO:0000256" key="6">
    <source>
        <dbReference type="ARBA" id="ARBA00040563"/>
    </source>
</evidence>
<dbReference type="EMBL" id="JAQQWM010000006">
    <property type="protein sequence ID" value="KAK8060764.1"/>
    <property type="molecule type" value="Genomic_DNA"/>
</dbReference>
<dbReference type="Gene3D" id="2.130.10.10">
    <property type="entry name" value="YVTN repeat-like/Quinoprotein amine dehydrogenase"/>
    <property type="match status" value="3"/>
</dbReference>
<proteinExistence type="inferred from homology"/>
<evidence type="ECO:0000256" key="1">
    <source>
        <dbReference type="ARBA" id="ARBA00022574"/>
    </source>
</evidence>
<dbReference type="Pfam" id="PF00400">
    <property type="entry name" value="WD40"/>
    <property type="match status" value="4"/>
</dbReference>
<protein>
    <recommendedName>
        <fullName evidence="6">ASTRA-associated protein 1</fullName>
    </recommendedName>
</protein>
<dbReference type="PANTHER" id="PTHR19854">
    <property type="entry name" value="TRANSDUCIN BETA-LIKE 3"/>
    <property type="match status" value="1"/>
</dbReference>
<evidence type="ECO:0000256" key="5">
    <source>
        <dbReference type="ARBA" id="ARBA00038749"/>
    </source>
</evidence>
<dbReference type="InterPro" id="IPR036322">
    <property type="entry name" value="WD40_repeat_dom_sf"/>
</dbReference>
<comment type="caution">
    <text evidence="9">The sequence shown here is derived from an EMBL/GenBank/DDBJ whole genome shotgun (WGS) entry which is preliminary data.</text>
</comment>
<evidence type="ECO:0000313" key="9">
    <source>
        <dbReference type="EMBL" id="KAK8060764.1"/>
    </source>
</evidence>
<keyword evidence="2" id="KW-0677">Repeat</keyword>
<dbReference type="PANTHER" id="PTHR19854:SF1">
    <property type="entry name" value="GUANINE NUCLEOTIDE-BINDING PROTEIN SUBUNIT BETA-LIKE PROTEIN 1"/>
    <property type="match status" value="1"/>
</dbReference>
<dbReference type="PROSITE" id="PS00678">
    <property type="entry name" value="WD_REPEATS_1"/>
    <property type="match status" value="1"/>
</dbReference>
<sequence>MASQPPLPQPKSVLRGHHAQVHAAAFVRENQRLASGDAEGYVVLWDLTIVRPRAVWRAHTNAILGIASWGTDKIITHGRDNQLVIWKLAEEDEASLSTTLPLDPSPTPRPQPWIMYILPVNTMNFCSFGFCPASTDGTNDELLIAVPNTLASESVDIYHFPSQKRLHTVASSPKGDKTGMVMSLVLCRVKGSLTLVTGYENGLAMVTQQSETGGSSWDVSYRSQAHGQPVLSLDVSPRQDFFYTSGADANVVKHPVPQPQAGSTYSAAPEPETPITAPPPPEIHVPRRDASSSNSNSKPPQQPISMLSAALASAPKAAPIPQKQSVEVKTQPVKVINTKHSGQQGLKVRSDGKIFATAGWDSKIRVYSAKTLQELAVLKWHQVGCYAIAFASLDHSLSPTEDEQQSSGLGSDKAASTKAVVPKLVDVTVKDRRIKQAKETHWLAAGSKDGKISLWDIY</sequence>
<evidence type="ECO:0000256" key="3">
    <source>
        <dbReference type="ARBA" id="ARBA00037338"/>
    </source>
</evidence>
<keyword evidence="10" id="KW-1185">Reference proteome</keyword>
<dbReference type="InterPro" id="IPR001680">
    <property type="entry name" value="WD40_rpt"/>
</dbReference>
<comment type="similarity">
    <text evidence="4">Belongs to the WD repeat ASA1 family.</text>
</comment>
<evidence type="ECO:0000313" key="10">
    <source>
        <dbReference type="Proteomes" id="UP001446871"/>
    </source>
</evidence>
<evidence type="ECO:0000256" key="8">
    <source>
        <dbReference type="SAM" id="MobiDB-lite"/>
    </source>
</evidence>
<organism evidence="9 10">
    <name type="scientific">Apiospora saccharicola</name>
    <dbReference type="NCBI Taxonomy" id="335842"/>
    <lineage>
        <taxon>Eukaryota</taxon>
        <taxon>Fungi</taxon>
        <taxon>Dikarya</taxon>
        <taxon>Ascomycota</taxon>
        <taxon>Pezizomycotina</taxon>
        <taxon>Sordariomycetes</taxon>
        <taxon>Xylariomycetidae</taxon>
        <taxon>Amphisphaeriales</taxon>
        <taxon>Apiosporaceae</taxon>
        <taxon>Apiospora</taxon>
    </lineage>
</organism>
<name>A0ABR1UPC6_9PEZI</name>